<dbReference type="PANTHER" id="PTHR34504">
    <property type="entry name" value="ANTITOXIN HICB"/>
    <property type="match status" value="1"/>
</dbReference>
<organism evidence="2 3">
    <name type="scientific">Candidatus Taylorbacteria bacterium RIFCSPLOWO2_02_FULL_46_40</name>
    <dbReference type="NCBI Taxonomy" id="1802329"/>
    <lineage>
        <taxon>Bacteria</taxon>
        <taxon>Candidatus Tayloriibacteriota</taxon>
    </lineage>
</organism>
<dbReference type="Proteomes" id="UP000176429">
    <property type="component" value="Unassembled WGS sequence"/>
</dbReference>
<sequence>MKKPKQKFNVIVEQDEDGYYVASVPSLPGCYTQAKTFDDLVSRIKEAISLCLSVAGENPKYGRRIKTSVPQPGFIGIQTVEV</sequence>
<dbReference type="InterPro" id="IPR051404">
    <property type="entry name" value="TA_system_antitoxin"/>
</dbReference>
<dbReference type="InterPro" id="IPR031807">
    <property type="entry name" value="HicB-like"/>
</dbReference>
<dbReference type="InterPro" id="IPR035069">
    <property type="entry name" value="TTHA1013/TTHA0281-like"/>
</dbReference>
<proteinExistence type="predicted"/>
<dbReference type="AlphaFoldDB" id="A0A1G2P008"/>
<protein>
    <recommendedName>
        <fullName evidence="1">HicB-like antitoxin of toxin-antitoxin system domain-containing protein</fullName>
    </recommendedName>
</protein>
<feature type="domain" description="HicB-like antitoxin of toxin-antitoxin system" evidence="1">
    <location>
        <begin position="8"/>
        <end position="76"/>
    </location>
</feature>
<dbReference type="EMBL" id="MHSH01000021">
    <property type="protein sequence ID" value="OHA41687.1"/>
    <property type="molecule type" value="Genomic_DNA"/>
</dbReference>
<reference evidence="2 3" key="1">
    <citation type="journal article" date="2016" name="Nat. Commun.">
        <title>Thousands of microbial genomes shed light on interconnected biogeochemical processes in an aquifer system.</title>
        <authorList>
            <person name="Anantharaman K."/>
            <person name="Brown C.T."/>
            <person name="Hug L.A."/>
            <person name="Sharon I."/>
            <person name="Castelle C.J."/>
            <person name="Probst A.J."/>
            <person name="Thomas B.C."/>
            <person name="Singh A."/>
            <person name="Wilkins M.J."/>
            <person name="Karaoz U."/>
            <person name="Brodie E.L."/>
            <person name="Williams K.H."/>
            <person name="Hubbard S.S."/>
            <person name="Banfield J.F."/>
        </authorList>
    </citation>
    <scope>NUCLEOTIDE SEQUENCE [LARGE SCALE GENOMIC DNA]</scope>
</reference>
<gene>
    <name evidence="2" type="ORF">A3H68_01840</name>
</gene>
<dbReference type="PANTHER" id="PTHR34504:SF2">
    <property type="entry name" value="UPF0150 PROTEIN SSL0259"/>
    <property type="match status" value="1"/>
</dbReference>
<comment type="caution">
    <text evidence="2">The sequence shown here is derived from an EMBL/GenBank/DDBJ whole genome shotgun (WGS) entry which is preliminary data.</text>
</comment>
<evidence type="ECO:0000313" key="3">
    <source>
        <dbReference type="Proteomes" id="UP000176429"/>
    </source>
</evidence>
<dbReference type="Pfam" id="PF15919">
    <property type="entry name" value="HicB_lk_antitox"/>
    <property type="match status" value="1"/>
</dbReference>
<accession>A0A1G2P008</accession>
<dbReference type="SUPFAM" id="SSF143100">
    <property type="entry name" value="TTHA1013/TTHA0281-like"/>
    <property type="match status" value="1"/>
</dbReference>
<dbReference type="Gene3D" id="3.30.160.250">
    <property type="match status" value="1"/>
</dbReference>
<name>A0A1G2P008_9BACT</name>
<evidence type="ECO:0000313" key="2">
    <source>
        <dbReference type="EMBL" id="OHA41687.1"/>
    </source>
</evidence>
<evidence type="ECO:0000259" key="1">
    <source>
        <dbReference type="Pfam" id="PF15919"/>
    </source>
</evidence>